<name>A0ACC3MY67_9PEZI</name>
<keyword evidence="2" id="KW-1185">Reference proteome</keyword>
<protein>
    <submittedName>
        <fullName evidence="1">Vacuolar ATPase assembly integral membrane protein vma21</fullName>
    </submittedName>
</protein>
<reference evidence="1" key="1">
    <citation type="submission" date="2023-07" db="EMBL/GenBank/DDBJ databases">
        <title>Black Yeasts Isolated from many extreme environments.</title>
        <authorList>
            <person name="Coleine C."/>
            <person name="Stajich J.E."/>
            <person name="Selbmann L."/>
        </authorList>
    </citation>
    <scope>NUCLEOTIDE SEQUENCE</scope>
    <source>
        <strain evidence="1">CCFEE 5714</strain>
    </source>
</reference>
<evidence type="ECO:0000313" key="1">
    <source>
        <dbReference type="EMBL" id="KAK3706300.1"/>
    </source>
</evidence>
<organism evidence="1 2">
    <name type="scientific">Vermiconidia calcicola</name>
    <dbReference type="NCBI Taxonomy" id="1690605"/>
    <lineage>
        <taxon>Eukaryota</taxon>
        <taxon>Fungi</taxon>
        <taxon>Dikarya</taxon>
        <taxon>Ascomycota</taxon>
        <taxon>Pezizomycotina</taxon>
        <taxon>Dothideomycetes</taxon>
        <taxon>Dothideomycetidae</taxon>
        <taxon>Mycosphaerellales</taxon>
        <taxon>Extremaceae</taxon>
        <taxon>Vermiconidia</taxon>
    </lineage>
</organism>
<evidence type="ECO:0000313" key="2">
    <source>
        <dbReference type="Proteomes" id="UP001281147"/>
    </source>
</evidence>
<dbReference type="Proteomes" id="UP001281147">
    <property type="component" value="Unassembled WGS sequence"/>
</dbReference>
<proteinExistence type="predicted"/>
<comment type="caution">
    <text evidence="1">The sequence shown here is derived from an EMBL/GenBank/DDBJ whole genome shotgun (WGS) entry which is preliminary data.</text>
</comment>
<gene>
    <name evidence="1" type="primary">VMA21_2</name>
    <name evidence="1" type="ORF">LTR37_012815</name>
</gene>
<dbReference type="EMBL" id="JAUTXU010000121">
    <property type="protein sequence ID" value="KAK3706300.1"/>
    <property type="molecule type" value="Genomic_DNA"/>
</dbReference>
<accession>A0ACC3MY67</accession>
<sequence length="107" mass="11814">MATRRIATNEKTHLDQDDIKNEPRSNISPEVPSSVIAKLLAFTAAMIVAPLSSYFLTLNKLFGGNSTYAGAFAAFIANMVLIGYVIVAFRDDKMEREADEAEKKKSR</sequence>